<dbReference type="RefSeq" id="WP_070727844.1">
    <property type="nucleotide sequence ID" value="NZ_MDZB01000101.1"/>
</dbReference>
<keyword evidence="1" id="KW-0812">Transmembrane</keyword>
<reference evidence="2 3" key="1">
    <citation type="submission" date="2016-08" db="EMBL/GenBank/DDBJ databases">
        <title>Hymenobacter coccineus sp. nov., Hymenobacter lapidarius sp. nov. and Hymenobacter glacialis sp. nov., isolated from Antarctic soil.</title>
        <authorList>
            <person name="Sedlacek I."/>
            <person name="Kralova S."/>
            <person name="Kyrova K."/>
            <person name="Maslanova I."/>
            <person name="Stankova E."/>
            <person name="Vrbovska V."/>
            <person name="Nemec M."/>
            <person name="Bartak M."/>
            <person name="Svec P."/>
            <person name="Busse H.-J."/>
            <person name="Pantucek R."/>
        </authorList>
    </citation>
    <scope>NUCLEOTIDE SEQUENCE [LARGE SCALE GENOMIC DNA]</scope>
    <source>
        <strain evidence="2 3">CCM 8643</strain>
    </source>
</reference>
<proteinExistence type="predicted"/>
<gene>
    <name evidence="2" type="ORF">BEN47_13850</name>
</gene>
<keyword evidence="1" id="KW-0472">Membrane</keyword>
<keyword evidence="1" id="KW-1133">Transmembrane helix</keyword>
<sequence>MTGLPQLLLTFLGLLFCAGDVAILGVLLTWQERAPSPDARRHRLLRTVLPLAVVLVALLLLAFVQIMLLWSEQ</sequence>
<organism evidence="2 3">
    <name type="scientific">Hymenobacter lapidarius</name>
    <dbReference type="NCBI Taxonomy" id="1908237"/>
    <lineage>
        <taxon>Bacteria</taxon>
        <taxon>Pseudomonadati</taxon>
        <taxon>Bacteroidota</taxon>
        <taxon>Cytophagia</taxon>
        <taxon>Cytophagales</taxon>
        <taxon>Hymenobacteraceae</taxon>
        <taxon>Hymenobacter</taxon>
    </lineage>
</organism>
<evidence type="ECO:0000313" key="3">
    <source>
        <dbReference type="Proteomes" id="UP000176294"/>
    </source>
</evidence>
<dbReference type="AlphaFoldDB" id="A0A1G1T4X7"/>
<comment type="caution">
    <text evidence="2">The sequence shown here is derived from an EMBL/GenBank/DDBJ whole genome shotgun (WGS) entry which is preliminary data.</text>
</comment>
<name>A0A1G1T4X7_9BACT</name>
<evidence type="ECO:0000256" key="1">
    <source>
        <dbReference type="SAM" id="Phobius"/>
    </source>
</evidence>
<dbReference type="EMBL" id="MDZB01000101">
    <property type="protein sequence ID" value="OGX85932.1"/>
    <property type="molecule type" value="Genomic_DNA"/>
</dbReference>
<keyword evidence="3" id="KW-1185">Reference proteome</keyword>
<feature type="transmembrane region" description="Helical" evidence="1">
    <location>
        <begin position="48"/>
        <end position="70"/>
    </location>
</feature>
<accession>A0A1G1T4X7</accession>
<feature type="transmembrane region" description="Helical" evidence="1">
    <location>
        <begin position="6"/>
        <end position="28"/>
    </location>
</feature>
<protein>
    <submittedName>
        <fullName evidence="2">Uncharacterized protein</fullName>
    </submittedName>
</protein>
<dbReference type="Proteomes" id="UP000176294">
    <property type="component" value="Unassembled WGS sequence"/>
</dbReference>
<dbReference type="STRING" id="1908237.BEN47_13850"/>
<evidence type="ECO:0000313" key="2">
    <source>
        <dbReference type="EMBL" id="OGX85932.1"/>
    </source>
</evidence>